<evidence type="ECO:0000256" key="4">
    <source>
        <dbReference type="ARBA" id="ARBA00023125"/>
    </source>
</evidence>
<name>A0A2M7QAS9_9BACT</name>
<dbReference type="GO" id="GO:0006313">
    <property type="term" value="P:DNA transposition"/>
    <property type="evidence" value="ECO:0007669"/>
    <property type="project" value="UniProtKB-UniRule"/>
</dbReference>
<evidence type="ECO:0000313" key="9">
    <source>
        <dbReference type="Proteomes" id="UP000230973"/>
    </source>
</evidence>
<feature type="compositionally biased region" description="Polar residues" evidence="7">
    <location>
        <begin position="405"/>
        <end position="416"/>
    </location>
</feature>
<gene>
    <name evidence="8" type="ORF">COY93_03015</name>
</gene>
<evidence type="ECO:0000256" key="2">
    <source>
        <dbReference type="ARBA" id="ARBA00010961"/>
    </source>
</evidence>
<keyword evidence="6" id="KW-0814">Transposable element</keyword>
<feature type="region of interest" description="Disordered" evidence="7">
    <location>
        <begin position="240"/>
        <end position="281"/>
    </location>
</feature>
<comment type="similarity">
    <text evidence="2 6">Belongs to the transposase mutator family.</text>
</comment>
<dbReference type="GO" id="GO:0004803">
    <property type="term" value="F:transposase activity"/>
    <property type="evidence" value="ECO:0007669"/>
    <property type="project" value="UniProtKB-UniRule"/>
</dbReference>
<evidence type="ECO:0000256" key="7">
    <source>
        <dbReference type="SAM" id="MobiDB-lite"/>
    </source>
</evidence>
<evidence type="ECO:0000256" key="5">
    <source>
        <dbReference type="ARBA" id="ARBA00023172"/>
    </source>
</evidence>
<dbReference type="AlphaFoldDB" id="A0A2M7QAS9"/>
<keyword evidence="5 6" id="KW-0233">DNA recombination</keyword>
<comment type="caution">
    <text evidence="8">The sequence shown here is derived from an EMBL/GenBank/DDBJ whole genome shotgun (WGS) entry which is preliminary data.</text>
</comment>
<protein>
    <recommendedName>
        <fullName evidence="6">Mutator family transposase</fullName>
    </recommendedName>
</protein>
<dbReference type="Proteomes" id="UP000230973">
    <property type="component" value="Unassembled WGS sequence"/>
</dbReference>
<feature type="region of interest" description="Disordered" evidence="7">
    <location>
        <begin position="376"/>
        <end position="425"/>
    </location>
</feature>
<evidence type="ECO:0000256" key="1">
    <source>
        <dbReference type="ARBA" id="ARBA00002190"/>
    </source>
</evidence>
<dbReference type="PANTHER" id="PTHR33217">
    <property type="entry name" value="TRANSPOSASE FOR INSERTION SEQUENCE ELEMENT IS1081"/>
    <property type="match status" value="1"/>
</dbReference>
<sequence>MVRWGKTAKGSRRYRCGECSGTGIRARDDLVEAKRMRLFERWLTGKSTASEAASSAGVTRRTVIRWFEPFWSSPPRPSFRVRSRTLVVDGVSVVKMESVALLAGDPATSSPVGWAFADRERCWAWREFFLSLRRRGANPCCVVGDGQKGLLKAVREVFPRAKVQRCVVHVHRQAMAWLTRNPKTDAGRELRQLVSALLLNPHAAAAGRLAPVAARVGTGVRRLPEGAHVRRARLVAHAPEAAGRQVAAQERRAGPVPLRRRPLGSQDVESRGGRTQQPDQGAAALASWDIKTPASGAGVVVPPFQAEKTNTKCHLAPIKPENTVLVKPMYGPVTFTQDTFLAKKNADLRPALLRKSVYRPATIRVHAFSRNGGGFRRVTDGCSPTAPAPSTSQRRSYSAGPMTNRPVSNSAFSPTGTAAGAPQGT</sequence>
<reference evidence="9" key="1">
    <citation type="submission" date="2017-09" db="EMBL/GenBank/DDBJ databases">
        <title>Depth-based differentiation of microbial function through sediment-hosted aquifers and enrichment of novel symbionts in the deep terrestrial subsurface.</title>
        <authorList>
            <person name="Probst A.J."/>
            <person name="Ladd B."/>
            <person name="Jarett J.K."/>
            <person name="Geller-Mcgrath D.E."/>
            <person name="Sieber C.M.K."/>
            <person name="Emerson J.B."/>
            <person name="Anantharaman K."/>
            <person name="Thomas B.C."/>
            <person name="Malmstrom R."/>
            <person name="Stieglmeier M."/>
            <person name="Klingl A."/>
            <person name="Woyke T."/>
            <person name="Ryan C.M."/>
            <person name="Banfield J.F."/>
        </authorList>
    </citation>
    <scope>NUCLEOTIDE SEQUENCE [LARGE SCALE GENOMIC DNA]</scope>
</reference>
<keyword evidence="4 6" id="KW-0238">DNA-binding</keyword>
<accession>A0A2M7QAS9</accession>
<proteinExistence type="inferred from homology"/>
<evidence type="ECO:0000256" key="3">
    <source>
        <dbReference type="ARBA" id="ARBA00022578"/>
    </source>
</evidence>
<keyword evidence="3 6" id="KW-0815">Transposition</keyword>
<dbReference type="PANTHER" id="PTHR33217:SF7">
    <property type="entry name" value="TRANSPOSASE FOR INSERTION SEQUENCE ELEMENT IS1081"/>
    <property type="match status" value="1"/>
</dbReference>
<evidence type="ECO:0000256" key="6">
    <source>
        <dbReference type="RuleBase" id="RU365089"/>
    </source>
</evidence>
<dbReference type="GO" id="GO:0003677">
    <property type="term" value="F:DNA binding"/>
    <property type="evidence" value="ECO:0007669"/>
    <property type="project" value="UniProtKB-UniRule"/>
</dbReference>
<comment type="function">
    <text evidence="1 6">Required for the transposition of the insertion element.</text>
</comment>
<evidence type="ECO:0000313" key="8">
    <source>
        <dbReference type="EMBL" id="PIY62361.1"/>
    </source>
</evidence>
<dbReference type="PROSITE" id="PS01007">
    <property type="entry name" value="TRANSPOSASE_MUTATOR"/>
    <property type="match status" value="1"/>
</dbReference>
<dbReference type="InterPro" id="IPR001207">
    <property type="entry name" value="Transposase_mutator"/>
</dbReference>
<dbReference type="Pfam" id="PF00872">
    <property type="entry name" value="Transposase_mut"/>
    <property type="match status" value="1"/>
</dbReference>
<dbReference type="EMBL" id="PFLC01000040">
    <property type="protein sequence ID" value="PIY62361.1"/>
    <property type="molecule type" value="Genomic_DNA"/>
</dbReference>
<organism evidence="8 9">
    <name type="scientific">Candidatus Uhrbacteria bacterium CG_4_10_14_0_8_um_filter_58_22</name>
    <dbReference type="NCBI Taxonomy" id="1975029"/>
    <lineage>
        <taxon>Bacteria</taxon>
        <taxon>Candidatus Uhriibacteriota</taxon>
    </lineage>
</organism>